<organism evidence="1 2">
    <name type="scientific">Paenibacillus oryzisoli</name>
    <dbReference type="NCBI Taxonomy" id="1850517"/>
    <lineage>
        <taxon>Bacteria</taxon>
        <taxon>Bacillati</taxon>
        <taxon>Bacillota</taxon>
        <taxon>Bacilli</taxon>
        <taxon>Bacillales</taxon>
        <taxon>Paenibacillaceae</taxon>
        <taxon>Paenibacillus</taxon>
    </lineage>
</organism>
<evidence type="ECO:0000313" key="2">
    <source>
        <dbReference type="Proteomes" id="UP000078454"/>
    </source>
</evidence>
<proteinExistence type="predicted"/>
<dbReference type="STRING" id="1850517.A8708_22155"/>
<protein>
    <submittedName>
        <fullName evidence="1">Uncharacterized protein</fullName>
    </submittedName>
</protein>
<keyword evidence="2" id="KW-1185">Reference proteome</keyword>
<evidence type="ECO:0000313" key="1">
    <source>
        <dbReference type="EMBL" id="OAS17471.1"/>
    </source>
</evidence>
<dbReference type="EMBL" id="LYPB01000072">
    <property type="protein sequence ID" value="OAS17471.1"/>
    <property type="molecule type" value="Genomic_DNA"/>
</dbReference>
<reference evidence="1 2" key="1">
    <citation type="submission" date="2016-05" db="EMBL/GenBank/DDBJ databases">
        <title>Paenibacillus sp. 1ZS3-15 nov., isolated from the rhizosphere soil.</title>
        <authorList>
            <person name="Zhang X.X."/>
            <person name="Zhang J."/>
        </authorList>
    </citation>
    <scope>NUCLEOTIDE SEQUENCE [LARGE SCALE GENOMIC DNA]</scope>
    <source>
        <strain evidence="1 2">1ZS3-15</strain>
    </source>
</reference>
<comment type="caution">
    <text evidence="1">The sequence shown here is derived from an EMBL/GenBank/DDBJ whole genome shotgun (WGS) entry which is preliminary data.</text>
</comment>
<dbReference type="AlphaFoldDB" id="A0A198A8S3"/>
<dbReference type="Proteomes" id="UP000078454">
    <property type="component" value="Unassembled WGS sequence"/>
</dbReference>
<gene>
    <name evidence="1" type="ORF">A8708_22155</name>
</gene>
<sequence>MVSKQTSKALLASTDDNEYDLIHYIWDLCKGMSCSELKNWKSKANALPDVDGSKVKDLFNELIDLHIQAAEALVI</sequence>
<dbReference type="RefSeq" id="WP_068665986.1">
    <property type="nucleotide sequence ID" value="NZ_LYPB01000072.1"/>
</dbReference>
<name>A0A198A8S3_9BACL</name>
<accession>A0A198A8S3</accession>